<organism evidence="1 2">
    <name type="scientific">Salmonella agona (strain SL483)</name>
    <dbReference type="NCBI Taxonomy" id="454166"/>
    <lineage>
        <taxon>Bacteria</taxon>
        <taxon>Pseudomonadati</taxon>
        <taxon>Pseudomonadota</taxon>
        <taxon>Gammaproteobacteria</taxon>
        <taxon>Enterobacterales</taxon>
        <taxon>Enterobacteriaceae</taxon>
        <taxon>Salmonella</taxon>
    </lineage>
</organism>
<dbReference type="EMBL" id="CP001138">
    <property type="protein sequence ID" value="ACH49577.1"/>
    <property type="molecule type" value="Genomic_DNA"/>
</dbReference>
<evidence type="ECO:0000313" key="1">
    <source>
        <dbReference type="EMBL" id="ACH49577.1"/>
    </source>
</evidence>
<accession>B5F999</accession>
<sequence length="41" mass="4576">MIVANNHFAGQGLSLLMMDLSKKDRVEDAYKVKGILIKLSQ</sequence>
<gene>
    <name evidence="1" type="ordered locus">SeAg_B2086</name>
</gene>
<dbReference type="HOGENOM" id="CLU_3276227_0_0_6"/>
<evidence type="ECO:0000313" key="2">
    <source>
        <dbReference type="Proteomes" id="UP000008819"/>
    </source>
</evidence>
<reference evidence="1 2" key="1">
    <citation type="journal article" date="2011" name="J. Bacteriol.">
        <title>Comparative genomics of 28 Salmonella enterica isolates: evidence for CRISPR-mediated adaptive sublineage evolution.</title>
        <authorList>
            <person name="Fricke W.F."/>
            <person name="Mammel M.K."/>
            <person name="McDermott P.F."/>
            <person name="Tartera C."/>
            <person name="White D.G."/>
            <person name="Leclerc J.E."/>
            <person name="Ravel J."/>
            <person name="Cebula T.A."/>
        </authorList>
    </citation>
    <scope>NUCLEOTIDE SEQUENCE [LARGE SCALE GENOMIC DNA]</scope>
    <source>
        <strain evidence="1 2">SL483</strain>
    </source>
</reference>
<protein>
    <submittedName>
        <fullName evidence="1">Uncharacterized protein</fullName>
    </submittedName>
</protein>
<name>B5F999_SALA4</name>
<proteinExistence type="predicted"/>
<dbReference type="KEGG" id="sea:SeAg_B2086"/>
<dbReference type="AlphaFoldDB" id="B5F999"/>
<dbReference type="Proteomes" id="UP000008819">
    <property type="component" value="Chromosome"/>
</dbReference>